<dbReference type="PANTHER" id="PTHR39206">
    <property type="entry name" value="SLL8004 PROTEIN"/>
    <property type="match status" value="1"/>
</dbReference>
<dbReference type="OrthoDB" id="9791543at2"/>
<sequence>MTGSTPTIVIIAGPNGAGKSTLTRIIEQSNQIYPFGDDLIGDFTQFPAIDPDAEARLIQPNRPEAAALQGGKQALKRAYNYLANGQSFLVETTLAGKTYFRLIQQARQLGWRVYLIYIGVERVEISIDRVAQRAIAGGHNVALADIRRRYERSLSHLKRAVEMVDLALIFDNSAKQGYKKMMTVERGQVREQAELLPQWLIAAWEG</sequence>
<comment type="similarity">
    <text evidence="1">Belongs to the zeta toxin family.</text>
</comment>
<gene>
    <name evidence="8" type="ORF">C7B64_22245</name>
</gene>
<evidence type="ECO:0000256" key="3">
    <source>
        <dbReference type="ARBA" id="ARBA00022741"/>
    </source>
</evidence>
<proteinExistence type="inferred from homology"/>
<protein>
    <recommendedName>
        <fullName evidence="5">UDP-N-acetylglucosamine kinase</fullName>
        <ecNumber evidence="2">2.7.1.176</ecNumber>
    </recommendedName>
    <alternativeName>
        <fullName evidence="5">UDP-N-acetylglucosamine kinase</fullName>
    </alternativeName>
</protein>
<evidence type="ECO:0000256" key="1">
    <source>
        <dbReference type="ARBA" id="ARBA00009104"/>
    </source>
</evidence>
<comment type="caution">
    <text evidence="8">The sequence shown here is derived from an EMBL/GenBank/DDBJ whole genome shotgun (WGS) entry which is preliminary data.</text>
</comment>
<keyword evidence="3" id="KW-0547">Nucleotide-binding</keyword>
<dbReference type="Proteomes" id="UP000238762">
    <property type="component" value="Unassembled WGS sequence"/>
</dbReference>
<feature type="domain" description="Zeta toxin" evidence="7">
    <location>
        <begin position="4"/>
        <end position="172"/>
    </location>
</feature>
<dbReference type="PANTHER" id="PTHR39206:SF1">
    <property type="entry name" value="SLL8004 PROTEIN"/>
    <property type="match status" value="1"/>
</dbReference>
<accession>A0A2T1BXE5</accession>
<keyword evidence="4" id="KW-0067">ATP-binding</keyword>
<dbReference type="GO" id="GO:0016301">
    <property type="term" value="F:kinase activity"/>
    <property type="evidence" value="ECO:0007669"/>
    <property type="project" value="InterPro"/>
</dbReference>
<reference evidence="8 9" key="1">
    <citation type="submission" date="2018-02" db="EMBL/GenBank/DDBJ databases">
        <authorList>
            <person name="Cohen D.B."/>
            <person name="Kent A.D."/>
        </authorList>
    </citation>
    <scope>NUCLEOTIDE SEQUENCE [LARGE SCALE GENOMIC DNA]</scope>
    <source>
        <strain evidence="8 9">CCAP 1448/3</strain>
    </source>
</reference>
<dbReference type="Gene3D" id="3.40.50.300">
    <property type="entry name" value="P-loop containing nucleotide triphosphate hydrolases"/>
    <property type="match status" value="1"/>
</dbReference>
<dbReference type="InterPro" id="IPR010488">
    <property type="entry name" value="Zeta_toxin_domain"/>
</dbReference>
<evidence type="ECO:0000256" key="6">
    <source>
        <dbReference type="ARBA" id="ARBA00048178"/>
    </source>
</evidence>
<dbReference type="InterPro" id="IPR027417">
    <property type="entry name" value="P-loop_NTPase"/>
</dbReference>
<reference evidence="8 9" key="2">
    <citation type="submission" date="2018-03" db="EMBL/GenBank/DDBJ databases">
        <title>The ancient ancestry and fast evolution of plastids.</title>
        <authorList>
            <person name="Moore K.R."/>
            <person name="Magnabosco C."/>
            <person name="Momper L."/>
            <person name="Gold D.A."/>
            <person name="Bosak T."/>
            <person name="Fournier G.P."/>
        </authorList>
    </citation>
    <scope>NUCLEOTIDE SEQUENCE [LARGE SCALE GENOMIC DNA]</scope>
    <source>
        <strain evidence="8 9">CCAP 1448/3</strain>
    </source>
</reference>
<dbReference type="AlphaFoldDB" id="A0A2T1BXE5"/>
<dbReference type="EMBL" id="PVWJ01000172">
    <property type="protein sequence ID" value="PSB00685.1"/>
    <property type="molecule type" value="Genomic_DNA"/>
</dbReference>
<name>A0A2T1BXE5_9CYAN</name>
<dbReference type="Pfam" id="PF06414">
    <property type="entry name" value="Zeta_toxin"/>
    <property type="match status" value="1"/>
</dbReference>
<organism evidence="8 9">
    <name type="scientific">Merismopedia glauca CCAP 1448/3</name>
    <dbReference type="NCBI Taxonomy" id="1296344"/>
    <lineage>
        <taxon>Bacteria</taxon>
        <taxon>Bacillati</taxon>
        <taxon>Cyanobacteriota</taxon>
        <taxon>Cyanophyceae</taxon>
        <taxon>Synechococcales</taxon>
        <taxon>Merismopediaceae</taxon>
        <taxon>Merismopedia</taxon>
    </lineage>
</organism>
<evidence type="ECO:0000313" key="9">
    <source>
        <dbReference type="Proteomes" id="UP000238762"/>
    </source>
</evidence>
<evidence type="ECO:0000256" key="4">
    <source>
        <dbReference type="ARBA" id="ARBA00022840"/>
    </source>
</evidence>
<dbReference type="EC" id="2.7.1.176" evidence="2"/>
<evidence type="ECO:0000256" key="2">
    <source>
        <dbReference type="ARBA" id="ARBA00011963"/>
    </source>
</evidence>
<evidence type="ECO:0000313" key="8">
    <source>
        <dbReference type="EMBL" id="PSB00685.1"/>
    </source>
</evidence>
<comment type="catalytic activity">
    <reaction evidence="6">
        <text>UDP-N-acetyl-alpha-D-glucosamine + ATP = UDP-N-acetyl-alpha-D-glucosamine 3'-phosphate + ADP + H(+)</text>
        <dbReference type="Rhea" id="RHEA:32671"/>
        <dbReference type="ChEBI" id="CHEBI:15378"/>
        <dbReference type="ChEBI" id="CHEBI:30616"/>
        <dbReference type="ChEBI" id="CHEBI:57705"/>
        <dbReference type="ChEBI" id="CHEBI:64353"/>
        <dbReference type="ChEBI" id="CHEBI:456216"/>
        <dbReference type="EC" id="2.7.1.176"/>
    </reaction>
</comment>
<keyword evidence="9" id="KW-1185">Reference proteome</keyword>
<evidence type="ECO:0000259" key="7">
    <source>
        <dbReference type="Pfam" id="PF06414"/>
    </source>
</evidence>
<dbReference type="RefSeq" id="WP_106291514.1">
    <property type="nucleotide sequence ID" value="NZ_CAWNTC010000215.1"/>
</dbReference>
<dbReference type="SUPFAM" id="SSF52540">
    <property type="entry name" value="P-loop containing nucleoside triphosphate hydrolases"/>
    <property type="match status" value="1"/>
</dbReference>
<evidence type="ECO:0000256" key="5">
    <source>
        <dbReference type="ARBA" id="ARBA00032897"/>
    </source>
</evidence>
<dbReference type="GO" id="GO:0005524">
    <property type="term" value="F:ATP binding"/>
    <property type="evidence" value="ECO:0007669"/>
    <property type="project" value="UniProtKB-KW"/>
</dbReference>